<evidence type="ECO:0000256" key="3">
    <source>
        <dbReference type="ARBA" id="ARBA00005062"/>
    </source>
</evidence>
<dbReference type="PROSITE" id="PS01042">
    <property type="entry name" value="HOMOSER_DHGENASE"/>
    <property type="match status" value="1"/>
</dbReference>
<comment type="catalytic activity">
    <reaction evidence="14">
        <text>L-homoserine + NAD(+) = L-aspartate 4-semialdehyde + NADH + H(+)</text>
        <dbReference type="Rhea" id="RHEA:15757"/>
        <dbReference type="ChEBI" id="CHEBI:15378"/>
        <dbReference type="ChEBI" id="CHEBI:57476"/>
        <dbReference type="ChEBI" id="CHEBI:57540"/>
        <dbReference type="ChEBI" id="CHEBI:57945"/>
        <dbReference type="ChEBI" id="CHEBI:537519"/>
        <dbReference type="EC" id="1.1.1.3"/>
    </reaction>
    <physiologicalReaction direction="right-to-left" evidence="14">
        <dbReference type="Rhea" id="RHEA:15759"/>
    </physiologicalReaction>
</comment>
<evidence type="ECO:0000313" key="20">
    <source>
        <dbReference type="Proteomes" id="UP000002200"/>
    </source>
</evidence>
<sequence>MPLRNSKISGLITKQSSLGSVYILYNRVLGACVDYRSLKLALFGAGRVGSCVARFLLSNADELKIRTGGLDIELIGIGVKDLSKSRELDASYYTDDLEGLILRADVVIELIGGLHPAKELITRALQVGADVVSANKTLISEHGRELLALASSVGAQFLYEAAVCAAIPVIRPLKDSLSGDVIQKISGIVNGTTNFILDRMESTGDSLENALKVAQDLGYAESDPSADIEGHDAAAKATILASLAFHADIPRTLVYREGISNITQETISAARASNKFVRLLAICERMANDTDISVRVHPALIDRKHPLAAVRGNKNAIFVQAKLAGPLMFYGSGAGGLETASAILGDVVSIARRYKAGSIPTSEIWIDNRRKRSVKVSPIDLIKTRYQFVLFAIQSPEALAQIARTFAECKVLLDSLVQSRVDCSNLHTKLSESDVIMRLVVVTEVVTDSAISSVIVELKNCSHVVSIVSVMRIEQGGFEETGLALPETA</sequence>
<dbReference type="AlphaFoldDB" id="Q83G79"/>
<evidence type="ECO:0000256" key="11">
    <source>
        <dbReference type="ARBA" id="ARBA00023167"/>
    </source>
</evidence>
<dbReference type="Gene3D" id="3.30.360.10">
    <property type="entry name" value="Dihydrodipicolinate Reductase, domain 2"/>
    <property type="match status" value="1"/>
</dbReference>
<dbReference type="Pfam" id="PF00742">
    <property type="entry name" value="Homoserine_dh"/>
    <property type="match status" value="1"/>
</dbReference>
<evidence type="ECO:0000256" key="7">
    <source>
        <dbReference type="ARBA" id="ARBA00022605"/>
    </source>
</evidence>
<dbReference type="STRING" id="203267.TWT_439"/>
<evidence type="ECO:0000256" key="13">
    <source>
        <dbReference type="ARBA" id="ARBA00048841"/>
    </source>
</evidence>
<dbReference type="NCBIfam" id="NF004976">
    <property type="entry name" value="PRK06349.1"/>
    <property type="match status" value="1"/>
</dbReference>
<evidence type="ECO:0000256" key="2">
    <source>
        <dbReference type="ARBA" id="ARBA00005056"/>
    </source>
</evidence>
<keyword evidence="8 15" id="KW-0791">Threonine biosynthesis</keyword>
<dbReference type="GO" id="GO:0004412">
    <property type="term" value="F:homoserine dehydrogenase activity"/>
    <property type="evidence" value="ECO:0007669"/>
    <property type="project" value="UniProtKB-EC"/>
</dbReference>
<keyword evidence="15" id="KW-0521">NADP</keyword>
<dbReference type="Gene3D" id="3.40.50.720">
    <property type="entry name" value="NAD(P)-binding Rossmann-like Domain"/>
    <property type="match status" value="1"/>
</dbReference>
<dbReference type="InterPro" id="IPR005106">
    <property type="entry name" value="Asp/hSer_DH_NAD-bd"/>
</dbReference>
<dbReference type="SUPFAM" id="SSF51735">
    <property type="entry name" value="NAD(P)-binding Rossmann-fold domains"/>
    <property type="match status" value="1"/>
</dbReference>
<feature type="domain" description="Homoserine dehydrogenase catalytic" evidence="17">
    <location>
        <begin position="168"/>
        <end position="348"/>
    </location>
</feature>
<dbReference type="GO" id="GO:0050661">
    <property type="term" value="F:NADP binding"/>
    <property type="evidence" value="ECO:0007669"/>
    <property type="project" value="InterPro"/>
</dbReference>
<dbReference type="SUPFAM" id="SSF55347">
    <property type="entry name" value="Glyceraldehyde-3-phosphate dehydrogenase-like, C-terminal domain"/>
    <property type="match status" value="1"/>
</dbReference>
<dbReference type="Pfam" id="PF03447">
    <property type="entry name" value="NAD_binding_3"/>
    <property type="match status" value="1"/>
</dbReference>
<evidence type="ECO:0000256" key="14">
    <source>
        <dbReference type="ARBA" id="ARBA00049031"/>
    </source>
</evidence>
<evidence type="ECO:0000259" key="17">
    <source>
        <dbReference type="Pfam" id="PF00742"/>
    </source>
</evidence>
<dbReference type="FunFam" id="3.30.360.10:FF:000005">
    <property type="entry name" value="Homoserine dehydrogenase"/>
    <property type="match status" value="1"/>
</dbReference>
<dbReference type="UniPathway" id="UPA00051">
    <property type="reaction ID" value="UER00465"/>
</dbReference>
<comment type="function">
    <text evidence="12">Catalyzes the conversion of L-aspartate-beta-semialdehyde (L-Asa) to L-homoserine (L-Hse), the third step in the biosynthesis of threonine and methionine from aspartate.</text>
</comment>
<dbReference type="PANTHER" id="PTHR43331:SF1">
    <property type="entry name" value="HOMOSERINE DEHYDROGENASE"/>
    <property type="match status" value="1"/>
</dbReference>
<evidence type="ECO:0000256" key="8">
    <source>
        <dbReference type="ARBA" id="ARBA00022697"/>
    </source>
</evidence>
<proteinExistence type="inferred from homology"/>
<reference evidence="19 20" key="1">
    <citation type="journal article" date="2003" name="Genome Res.">
        <title>Tropheryma whipplei twist: a human pathogenic Actinobacteria with a reduced genome.</title>
        <authorList>
            <person name="Raoult D."/>
            <person name="Ogata H."/>
            <person name="Audic S."/>
            <person name="Robert C."/>
            <person name="Suhre K."/>
            <person name="Drancourt M."/>
            <person name="Claverie J.-M."/>
        </authorList>
    </citation>
    <scope>NUCLEOTIDE SEQUENCE [LARGE SCALE GENOMIC DNA]</scope>
    <source>
        <strain evidence="19 20">Twist</strain>
    </source>
</reference>
<comment type="catalytic activity">
    <reaction evidence="13">
        <text>L-homoserine + NADP(+) = L-aspartate 4-semialdehyde + NADPH + H(+)</text>
        <dbReference type="Rhea" id="RHEA:15761"/>
        <dbReference type="ChEBI" id="CHEBI:15378"/>
        <dbReference type="ChEBI" id="CHEBI:57476"/>
        <dbReference type="ChEBI" id="CHEBI:57783"/>
        <dbReference type="ChEBI" id="CHEBI:58349"/>
        <dbReference type="ChEBI" id="CHEBI:537519"/>
        <dbReference type="EC" id="1.1.1.3"/>
    </reaction>
    <physiologicalReaction direction="right-to-left" evidence="13">
        <dbReference type="Rhea" id="RHEA:15763"/>
    </physiologicalReaction>
</comment>
<keyword evidence="11 15" id="KW-0486">Methionine biosynthesis</keyword>
<dbReference type="eggNOG" id="COG0460">
    <property type="taxonomic scope" value="Bacteria"/>
</dbReference>
<dbReference type="UniPathway" id="UPA00050">
    <property type="reaction ID" value="UER00063"/>
</dbReference>
<evidence type="ECO:0000256" key="9">
    <source>
        <dbReference type="ARBA" id="ARBA00023002"/>
    </source>
</evidence>
<dbReference type="OrthoDB" id="9808167at2"/>
<evidence type="ECO:0000256" key="15">
    <source>
        <dbReference type="RuleBase" id="RU000579"/>
    </source>
</evidence>
<dbReference type="InterPro" id="IPR001342">
    <property type="entry name" value="HDH_cat"/>
</dbReference>
<keyword evidence="20" id="KW-1185">Reference proteome</keyword>
<dbReference type="EC" id="1.1.1.3" evidence="5 15"/>
<feature type="domain" description="Aspartate/homoserine dehydrogenase NAD-binding" evidence="18">
    <location>
        <begin position="44"/>
        <end position="160"/>
    </location>
</feature>
<dbReference type="Proteomes" id="UP000002200">
    <property type="component" value="Chromosome"/>
</dbReference>
<gene>
    <name evidence="19" type="primary">thrA</name>
    <name evidence="19" type="ordered locus">TWT_439</name>
</gene>
<keyword evidence="10" id="KW-0915">Sodium</keyword>
<evidence type="ECO:0000256" key="4">
    <source>
        <dbReference type="ARBA" id="ARBA00006753"/>
    </source>
</evidence>
<comment type="cofactor">
    <cofactor evidence="1">
        <name>a metal cation</name>
        <dbReference type="ChEBI" id="CHEBI:25213"/>
    </cofactor>
</comment>
<evidence type="ECO:0000256" key="1">
    <source>
        <dbReference type="ARBA" id="ARBA00001920"/>
    </source>
</evidence>
<dbReference type="KEGG" id="twh:TWT_439"/>
<organism evidence="19 20">
    <name type="scientific">Tropheryma whipplei (strain Twist)</name>
    <name type="common">Whipple's bacillus</name>
    <dbReference type="NCBI Taxonomy" id="203267"/>
    <lineage>
        <taxon>Bacteria</taxon>
        <taxon>Bacillati</taxon>
        <taxon>Actinomycetota</taxon>
        <taxon>Actinomycetes</taxon>
        <taxon>Micrococcales</taxon>
        <taxon>Tropherymataceae</taxon>
        <taxon>Tropheryma</taxon>
    </lineage>
</organism>
<evidence type="ECO:0000259" key="18">
    <source>
        <dbReference type="Pfam" id="PF03447"/>
    </source>
</evidence>
<evidence type="ECO:0000256" key="6">
    <source>
        <dbReference type="ARBA" id="ARBA00013376"/>
    </source>
</evidence>
<name>Q83G79_TROWT</name>
<dbReference type="HOGENOM" id="CLU_009116_1_0_11"/>
<keyword evidence="9 15" id="KW-0560">Oxidoreductase</keyword>
<keyword evidence="7 15" id="KW-0028">Amino-acid biosynthesis</keyword>
<evidence type="ECO:0000256" key="16">
    <source>
        <dbReference type="RuleBase" id="RU004171"/>
    </source>
</evidence>
<evidence type="ECO:0000256" key="10">
    <source>
        <dbReference type="ARBA" id="ARBA00023053"/>
    </source>
</evidence>
<dbReference type="InterPro" id="IPR019811">
    <property type="entry name" value="HDH_CS"/>
</dbReference>
<protein>
    <recommendedName>
        <fullName evidence="6 15">Homoserine dehydrogenase</fullName>
        <ecNumber evidence="5 15">1.1.1.3</ecNumber>
    </recommendedName>
</protein>
<dbReference type="Gene3D" id="3.30.70.260">
    <property type="match status" value="1"/>
</dbReference>
<evidence type="ECO:0000256" key="12">
    <source>
        <dbReference type="ARBA" id="ARBA00044930"/>
    </source>
</evidence>
<dbReference type="EMBL" id="AE014184">
    <property type="protein sequence ID" value="AAO44536.1"/>
    <property type="molecule type" value="Genomic_DNA"/>
</dbReference>
<evidence type="ECO:0000313" key="19">
    <source>
        <dbReference type="EMBL" id="AAO44536.1"/>
    </source>
</evidence>
<comment type="similarity">
    <text evidence="4 16">Belongs to the homoserine dehydrogenase family.</text>
</comment>
<dbReference type="PANTHER" id="PTHR43331">
    <property type="entry name" value="HOMOSERINE DEHYDROGENASE"/>
    <property type="match status" value="1"/>
</dbReference>
<dbReference type="InterPro" id="IPR036291">
    <property type="entry name" value="NAD(P)-bd_dom_sf"/>
</dbReference>
<comment type="pathway">
    <text evidence="2 15">Amino-acid biosynthesis; L-threonine biosynthesis; L-threonine from L-aspartate: step 3/5.</text>
</comment>
<evidence type="ECO:0000256" key="5">
    <source>
        <dbReference type="ARBA" id="ARBA00013213"/>
    </source>
</evidence>
<dbReference type="GO" id="GO:0009088">
    <property type="term" value="P:threonine biosynthetic process"/>
    <property type="evidence" value="ECO:0007669"/>
    <property type="project" value="UniProtKB-UniPathway"/>
</dbReference>
<comment type="pathway">
    <text evidence="3 15">Amino-acid biosynthesis; L-methionine biosynthesis via de novo pathway; L-homoserine from L-aspartate: step 3/3.</text>
</comment>
<dbReference type="GO" id="GO:0009086">
    <property type="term" value="P:methionine biosynthetic process"/>
    <property type="evidence" value="ECO:0007669"/>
    <property type="project" value="UniProtKB-KW"/>
</dbReference>
<accession>Q83G79</accession>